<evidence type="ECO:0000313" key="3">
    <source>
        <dbReference type="Proteomes" id="UP000475862"/>
    </source>
</evidence>
<feature type="transmembrane region" description="Helical" evidence="1">
    <location>
        <begin position="55"/>
        <end position="72"/>
    </location>
</feature>
<feature type="transmembrane region" description="Helical" evidence="1">
    <location>
        <begin position="116"/>
        <end position="136"/>
    </location>
</feature>
<keyword evidence="3" id="KW-1185">Reference proteome</keyword>
<proteinExistence type="predicted"/>
<keyword evidence="1" id="KW-1133">Transmembrane helix</keyword>
<gene>
    <name evidence="2" type="ORF">AGLY_004813</name>
</gene>
<evidence type="ECO:0000256" key="1">
    <source>
        <dbReference type="SAM" id="Phobius"/>
    </source>
</evidence>
<accession>A0A6G0TV35</accession>
<feature type="transmembrane region" description="Helical" evidence="1">
    <location>
        <begin position="268"/>
        <end position="292"/>
    </location>
</feature>
<keyword evidence="1" id="KW-0472">Membrane</keyword>
<dbReference type="AlphaFoldDB" id="A0A6G0TV35"/>
<reference evidence="2 3" key="1">
    <citation type="submission" date="2019-08" db="EMBL/GenBank/DDBJ databases">
        <title>The genome of the soybean aphid Biotype 1, its phylome, world population structure and adaptation to the North American continent.</title>
        <authorList>
            <person name="Giordano R."/>
            <person name="Donthu R.K."/>
            <person name="Hernandez A.G."/>
            <person name="Wright C.L."/>
            <person name="Zimin A.V."/>
        </authorList>
    </citation>
    <scope>NUCLEOTIDE SEQUENCE [LARGE SCALE GENOMIC DNA]</scope>
    <source>
        <tissue evidence="2">Whole aphids</tissue>
    </source>
</reference>
<comment type="caution">
    <text evidence="2">The sequence shown here is derived from an EMBL/GenBank/DDBJ whole genome shotgun (WGS) entry which is preliminary data.</text>
</comment>
<keyword evidence="1" id="KW-0812">Transmembrane</keyword>
<protein>
    <submittedName>
        <fullName evidence="2">Uncharacterized protein</fullName>
    </submittedName>
</protein>
<organism evidence="2 3">
    <name type="scientific">Aphis glycines</name>
    <name type="common">Soybean aphid</name>
    <dbReference type="NCBI Taxonomy" id="307491"/>
    <lineage>
        <taxon>Eukaryota</taxon>
        <taxon>Metazoa</taxon>
        <taxon>Ecdysozoa</taxon>
        <taxon>Arthropoda</taxon>
        <taxon>Hexapoda</taxon>
        <taxon>Insecta</taxon>
        <taxon>Pterygota</taxon>
        <taxon>Neoptera</taxon>
        <taxon>Paraneoptera</taxon>
        <taxon>Hemiptera</taxon>
        <taxon>Sternorrhyncha</taxon>
        <taxon>Aphidomorpha</taxon>
        <taxon>Aphidoidea</taxon>
        <taxon>Aphididae</taxon>
        <taxon>Aphidini</taxon>
        <taxon>Aphis</taxon>
        <taxon>Aphis</taxon>
    </lineage>
</organism>
<dbReference type="EMBL" id="VYZN01000014">
    <property type="protein sequence ID" value="KAE9539561.1"/>
    <property type="molecule type" value="Genomic_DNA"/>
</dbReference>
<name>A0A6G0TV35_APHGL</name>
<sequence>MKIRRDESPRLLGSNFMKEWGHHSVTHFMPYHLTTVRVRQPAVADMPVKVKWKTVYAAVLVLAVQLVTGMFEQRHCNHLYPKPDEVKVLDDIIKIIIDVIKHLSVYWYFWKMLLGFKSVFVIFIFIGEAVAYTYTWQLTCITSVCMLDKLGIRPHNNKIAYWRPNGRYTHVVFPRKTETVTTSIPTLLNNLLVQRGVEYESKSWLIVLGVYYPDVVLGIGVCTLSLKHQLPNGADVISERLLLVPEWAEEWINNRIYRTYCNKYKICYFRITLFSFLITSLNLTFPMVYTTYKVEIEVLFRKFYRYWNSIKIFNFNENIQDDSFIAQNSLKKDFIFNNEGSILIQI</sequence>
<dbReference type="Proteomes" id="UP000475862">
    <property type="component" value="Unassembled WGS sequence"/>
</dbReference>
<evidence type="ECO:0000313" key="2">
    <source>
        <dbReference type="EMBL" id="KAE9539561.1"/>
    </source>
</evidence>